<dbReference type="EMBL" id="QPFP01000160">
    <property type="protein sequence ID" value="TEB20005.1"/>
    <property type="molecule type" value="Genomic_DNA"/>
</dbReference>
<evidence type="ECO:0000313" key="3">
    <source>
        <dbReference type="Proteomes" id="UP000298030"/>
    </source>
</evidence>
<dbReference type="Proteomes" id="UP000298030">
    <property type="component" value="Unassembled WGS sequence"/>
</dbReference>
<name>A0A4Y7SDZ4_COPMI</name>
<feature type="domain" description="Protein kinase" evidence="1">
    <location>
        <begin position="206"/>
        <end position="465"/>
    </location>
</feature>
<dbReference type="GO" id="GO:0005524">
    <property type="term" value="F:ATP binding"/>
    <property type="evidence" value="ECO:0007669"/>
    <property type="project" value="InterPro"/>
</dbReference>
<dbReference type="Gene3D" id="1.10.510.10">
    <property type="entry name" value="Transferase(Phosphotransferase) domain 1"/>
    <property type="match status" value="1"/>
</dbReference>
<accession>A0A4Y7SDZ4</accession>
<dbReference type="AlphaFoldDB" id="A0A4Y7SDZ4"/>
<evidence type="ECO:0000259" key="1">
    <source>
        <dbReference type="PROSITE" id="PS50011"/>
    </source>
</evidence>
<dbReference type="InterPro" id="IPR011009">
    <property type="entry name" value="Kinase-like_dom_sf"/>
</dbReference>
<sequence>MSSYQVLWPESRLDGEILLGDLVETATHFAWSKIQSAVDSLGPNGGRQELRSNCDRSLPMAVFNSGQLELTSEVLDTRVRFDTNTLANALLALHNEGGRMKGMTENLVTDKIMGPLTCFGLFALSLGEKDRKRGVGKDGTLVGWSTLKYTCQSMMPHEGGAGDTDLVLEDTEEEVFAICEMKTPKCALSEQWVVPYALLGPKHAKYKCMIQAGEAAFMKSHRLKSKREVEYKAEELEEEVEVTEMLLLLPIDDDEEEEDVQLKFGGMPLALASFPSHLFVGLMRDDGVLCMGKEDLMEGLWRETNPGGLQEIFETEEWTRRFVKNYWGWLLATLTAPPVVVKIFFEKNSAYYHREKRAYETLGTLDCLSFAVLYASGYCVEDGRPFLILSNEGSRVDRVTDSDKGMVRQELEHAINEMHRVGIRHNDLHARNVVRNRDGELKIVDFGLAGFGGEGDDEWQEDFVY</sequence>
<dbReference type="PROSITE" id="PS50011">
    <property type="entry name" value="PROTEIN_KINASE_DOM"/>
    <property type="match status" value="1"/>
</dbReference>
<dbReference type="STRING" id="71717.A0A4Y7SDZ4"/>
<comment type="caution">
    <text evidence="2">The sequence shown here is derived from an EMBL/GenBank/DDBJ whole genome shotgun (WGS) entry which is preliminary data.</text>
</comment>
<proteinExistence type="predicted"/>
<dbReference type="OrthoDB" id="427969at2759"/>
<reference evidence="2 3" key="1">
    <citation type="journal article" date="2019" name="Nat. Ecol. Evol.">
        <title>Megaphylogeny resolves global patterns of mushroom evolution.</title>
        <authorList>
            <person name="Varga T."/>
            <person name="Krizsan K."/>
            <person name="Foldi C."/>
            <person name="Dima B."/>
            <person name="Sanchez-Garcia M."/>
            <person name="Sanchez-Ramirez S."/>
            <person name="Szollosi G.J."/>
            <person name="Szarkandi J.G."/>
            <person name="Papp V."/>
            <person name="Albert L."/>
            <person name="Andreopoulos W."/>
            <person name="Angelini C."/>
            <person name="Antonin V."/>
            <person name="Barry K.W."/>
            <person name="Bougher N.L."/>
            <person name="Buchanan P."/>
            <person name="Buyck B."/>
            <person name="Bense V."/>
            <person name="Catcheside P."/>
            <person name="Chovatia M."/>
            <person name="Cooper J."/>
            <person name="Damon W."/>
            <person name="Desjardin D."/>
            <person name="Finy P."/>
            <person name="Geml J."/>
            <person name="Haridas S."/>
            <person name="Hughes K."/>
            <person name="Justo A."/>
            <person name="Karasinski D."/>
            <person name="Kautmanova I."/>
            <person name="Kiss B."/>
            <person name="Kocsube S."/>
            <person name="Kotiranta H."/>
            <person name="LaButti K.M."/>
            <person name="Lechner B.E."/>
            <person name="Liimatainen K."/>
            <person name="Lipzen A."/>
            <person name="Lukacs Z."/>
            <person name="Mihaltcheva S."/>
            <person name="Morgado L.N."/>
            <person name="Niskanen T."/>
            <person name="Noordeloos M.E."/>
            <person name="Ohm R.A."/>
            <person name="Ortiz-Santana B."/>
            <person name="Ovrebo C."/>
            <person name="Racz N."/>
            <person name="Riley R."/>
            <person name="Savchenko A."/>
            <person name="Shiryaev A."/>
            <person name="Soop K."/>
            <person name="Spirin V."/>
            <person name="Szebenyi C."/>
            <person name="Tomsovsky M."/>
            <person name="Tulloss R.E."/>
            <person name="Uehling J."/>
            <person name="Grigoriev I.V."/>
            <person name="Vagvolgyi C."/>
            <person name="Papp T."/>
            <person name="Martin F.M."/>
            <person name="Miettinen O."/>
            <person name="Hibbett D.S."/>
            <person name="Nagy L.G."/>
        </authorList>
    </citation>
    <scope>NUCLEOTIDE SEQUENCE [LARGE SCALE GENOMIC DNA]</scope>
    <source>
        <strain evidence="2 3">FP101781</strain>
    </source>
</reference>
<gene>
    <name evidence="2" type="ORF">FA13DRAFT_1718238</name>
</gene>
<dbReference type="GO" id="GO:0004672">
    <property type="term" value="F:protein kinase activity"/>
    <property type="evidence" value="ECO:0007669"/>
    <property type="project" value="InterPro"/>
</dbReference>
<dbReference type="InterPro" id="IPR000719">
    <property type="entry name" value="Prot_kinase_dom"/>
</dbReference>
<evidence type="ECO:0000313" key="2">
    <source>
        <dbReference type="EMBL" id="TEB20005.1"/>
    </source>
</evidence>
<dbReference type="SUPFAM" id="SSF56112">
    <property type="entry name" value="Protein kinase-like (PK-like)"/>
    <property type="match status" value="1"/>
</dbReference>
<keyword evidence="3" id="KW-1185">Reference proteome</keyword>
<protein>
    <recommendedName>
        <fullName evidence="1">Protein kinase domain-containing protein</fullName>
    </recommendedName>
</protein>
<organism evidence="2 3">
    <name type="scientific">Coprinellus micaceus</name>
    <name type="common">Glistening ink-cap mushroom</name>
    <name type="synonym">Coprinus micaceus</name>
    <dbReference type="NCBI Taxonomy" id="71717"/>
    <lineage>
        <taxon>Eukaryota</taxon>
        <taxon>Fungi</taxon>
        <taxon>Dikarya</taxon>
        <taxon>Basidiomycota</taxon>
        <taxon>Agaricomycotina</taxon>
        <taxon>Agaricomycetes</taxon>
        <taxon>Agaricomycetidae</taxon>
        <taxon>Agaricales</taxon>
        <taxon>Agaricineae</taxon>
        <taxon>Psathyrellaceae</taxon>
        <taxon>Coprinellus</taxon>
    </lineage>
</organism>